<reference evidence="1" key="1">
    <citation type="journal article" date="2013" name="Environ. Microbiol.">
        <title>Microbiota from the distal guts of lean and obese adolescents exhibit partial functional redundancy besides clear differences in community structure.</title>
        <authorList>
            <person name="Ferrer M."/>
            <person name="Ruiz A."/>
            <person name="Lanza F."/>
            <person name="Haange S.B."/>
            <person name="Oberbach A."/>
            <person name="Till H."/>
            <person name="Bargiela R."/>
            <person name="Campoy C."/>
            <person name="Segura M.T."/>
            <person name="Richter M."/>
            <person name="von Bergen M."/>
            <person name="Seifert J."/>
            <person name="Suarez A."/>
        </authorList>
    </citation>
    <scope>NUCLEOTIDE SEQUENCE</scope>
</reference>
<gene>
    <name evidence="1" type="ORF">OBE_07729</name>
</gene>
<sequence>LDIIVPFGYNTVIVKSRQNKKKKPVRDRFEEAFYSD</sequence>
<comment type="caution">
    <text evidence="1">The sequence shown here is derived from an EMBL/GenBank/DDBJ whole genome shotgun (WGS) entry which is preliminary data.</text>
</comment>
<dbReference type="EMBL" id="AJWZ01005309">
    <property type="protein sequence ID" value="EKC62935.1"/>
    <property type="molecule type" value="Genomic_DNA"/>
</dbReference>
<accession>K1T967</accession>
<evidence type="ECO:0000313" key="1">
    <source>
        <dbReference type="EMBL" id="EKC62935.1"/>
    </source>
</evidence>
<feature type="non-terminal residue" evidence="1">
    <location>
        <position position="1"/>
    </location>
</feature>
<proteinExistence type="predicted"/>
<name>K1T967_9ZZZZ</name>
<organism evidence="1">
    <name type="scientific">human gut metagenome</name>
    <dbReference type="NCBI Taxonomy" id="408170"/>
    <lineage>
        <taxon>unclassified sequences</taxon>
        <taxon>metagenomes</taxon>
        <taxon>organismal metagenomes</taxon>
    </lineage>
</organism>
<dbReference type="AlphaFoldDB" id="K1T967"/>
<protein>
    <submittedName>
        <fullName evidence="1">Uncharacterized protein</fullName>
    </submittedName>
</protein>